<evidence type="ECO:0000256" key="8">
    <source>
        <dbReference type="ARBA" id="ARBA00034120"/>
    </source>
</evidence>
<gene>
    <name evidence="11" type="ORF">UE46_11605</name>
</gene>
<dbReference type="EMBL" id="CP011102">
    <property type="protein sequence ID" value="AQY51614.1"/>
    <property type="molecule type" value="Genomic_DNA"/>
</dbReference>
<dbReference type="NCBIfam" id="NF038237">
    <property type="entry name" value="retron_Ec67_fus"/>
    <property type="match status" value="1"/>
</dbReference>
<keyword evidence="6" id="KW-0695">RNA-directed DNA polymerase</keyword>
<evidence type="ECO:0000256" key="6">
    <source>
        <dbReference type="ARBA" id="ARBA00022918"/>
    </source>
</evidence>
<dbReference type="RefSeq" id="WP_118907641.1">
    <property type="nucleotide sequence ID" value="NZ_CP011102.1"/>
</dbReference>
<organism evidence="11 12">
    <name type="scientific">Listeria weihenstephanensis</name>
    <dbReference type="NCBI Taxonomy" id="1006155"/>
    <lineage>
        <taxon>Bacteria</taxon>
        <taxon>Bacillati</taxon>
        <taxon>Bacillota</taxon>
        <taxon>Bacilli</taxon>
        <taxon>Bacillales</taxon>
        <taxon>Listeriaceae</taxon>
        <taxon>Listeria</taxon>
    </lineage>
</organism>
<dbReference type="PANTHER" id="PTHR34047:SF7">
    <property type="entry name" value="RNA-DIRECTED DNA POLYMERASE"/>
    <property type="match status" value="1"/>
</dbReference>
<evidence type="ECO:0000256" key="9">
    <source>
        <dbReference type="ARBA" id="ARBA00048173"/>
    </source>
</evidence>
<dbReference type="KEGG" id="lwi:UE46_11605"/>
<keyword evidence="4" id="KW-0479">Metal-binding</keyword>
<evidence type="ECO:0000256" key="4">
    <source>
        <dbReference type="ARBA" id="ARBA00022723"/>
    </source>
</evidence>
<dbReference type="InterPro" id="IPR000477">
    <property type="entry name" value="RT_dom"/>
</dbReference>
<dbReference type="GO" id="GO:0003723">
    <property type="term" value="F:RNA binding"/>
    <property type="evidence" value="ECO:0007669"/>
    <property type="project" value="InterPro"/>
</dbReference>
<dbReference type="GO" id="GO:0003964">
    <property type="term" value="F:RNA-directed DNA polymerase activity"/>
    <property type="evidence" value="ECO:0007669"/>
    <property type="project" value="UniProtKB-KW"/>
</dbReference>
<comment type="catalytic activity">
    <reaction evidence="9">
        <text>DNA(n) + a 2'-deoxyribonucleoside 5'-triphosphate = DNA(n+1) + diphosphate</text>
        <dbReference type="Rhea" id="RHEA:22508"/>
        <dbReference type="Rhea" id="RHEA-COMP:17339"/>
        <dbReference type="Rhea" id="RHEA-COMP:17340"/>
        <dbReference type="ChEBI" id="CHEBI:33019"/>
        <dbReference type="ChEBI" id="CHEBI:61560"/>
        <dbReference type="ChEBI" id="CHEBI:173112"/>
        <dbReference type="EC" id="2.7.7.49"/>
    </reaction>
</comment>
<evidence type="ECO:0000313" key="11">
    <source>
        <dbReference type="EMBL" id="AQY51614.1"/>
    </source>
</evidence>
<proteinExistence type="inferred from homology"/>
<dbReference type="InterPro" id="IPR000123">
    <property type="entry name" value="Reverse_transcriptase_msDNA"/>
</dbReference>
<dbReference type="PRINTS" id="PR00866">
    <property type="entry name" value="RNADNAPOLMS"/>
</dbReference>
<dbReference type="InterPro" id="IPR043502">
    <property type="entry name" value="DNA/RNA_pol_sf"/>
</dbReference>
<keyword evidence="12" id="KW-1185">Reference proteome</keyword>
<keyword evidence="3" id="KW-0548">Nucleotidyltransferase</keyword>
<reference evidence="12" key="1">
    <citation type="submission" date="2015-03" db="EMBL/GenBank/DDBJ databases">
        <authorList>
            <person name="Ferrari E."/>
            <person name="Walter M.C."/>
            <person name="Huptas C."/>
            <person name="Scherer S."/>
            <person name="Mueller-Herbst S."/>
        </authorList>
    </citation>
    <scope>NUCLEOTIDE SEQUENCE [LARGE SCALE GENOMIC DNA]</scope>
    <source>
        <strain evidence="12">LWP01</strain>
    </source>
</reference>
<evidence type="ECO:0000256" key="3">
    <source>
        <dbReference type="ARBA" id="ARBA00022695"/>
    </source>
</evidence>
<dbReference type="InterPro" id="IPR053543">
    <property type="entry name" value="Bacterial_RT"/>
</dbReference>
<dbReference type="EC" id="2.7.7.49" evidence="1"/>
<feature type="domain" description="Reverse transcriptase" evidence="10">
    <location>
        <begin position="26"/>
        <end position="252"/>
    </location>
</feature>
<dbReference type="PANTHER" id="PTHR34047">
    <property type="entry name" value="NUCLEAR INTRON MATURASE 1, MITOCHONDRIAL-RELATED"/>
    <property type="match status" value="1"/>
</dbReference>
<keyword evidence="2" id="KW-0808">Transferase</keyword>
<protein>
    <recommendedName>
        <fullName evidence="1">RNA-directed DNA polymerase</fullName>
        <ecNumber evidence="1">2.7.7.49</ecNumber>
    </recommendedName>
</protein>
<evidence type="ECO:0000256" key="2">
    <source>
        <dbReference type="ARBA" id="ARBA00022679"/>
    </source>
</evidence>
<keyword evidence="7" id="KW-0051">Antiviral defense</keyword>
<evidence type="ECO:0000256" key="5">
    <source>
        <dbReference type="ARBA" id="ARBA00022842"/>
    </source>
</evidence>
<evidence type="ECO:0000259" key="10">
    <source>
        <dbReference type="PROSITE" id="PS50878"/>
    </source>
</evidence>
<dbReference type="Proteomes" id="UP000223060">
    <property type="component" value="Chromosome"/>
</dbReference>
<dbReference type="GO" id="GO:0051607">
    <property type="term" value="P:defense response to virus"/>
    <property type="evidence" value="ECO:0007669"/>
    <property type="project" value="UniProtKB-KW"/>
</dbReference>
<dbReference type="PROSITE" id="PS50878">
    <property type="entry name" value="RT_POL"/>
    <property type="match status" value="1"/>
</dbReference>
<sequence>MPSFSDIKTRDDFFKLLNIPKQHMTYLLYNKEKKGTENSYYTFELEKKSGGVRIINTPNDELKFVQKQLTSLLWKAQKNIWNNSSLHPNISHAFQKEKSIITNAQIHRNKRFVLNIDLENFFNSFHFGRVKGFFEKDKNFKVPPDVALIIAQLTCYQGVLPQGAPSSPIITNLICRILDLRILKLAKKYKLDYSRYADDLTFSTNIRSFDAQEKEFLSVLETEIKRAGFKINTKKTRLQFNNSRQEVTGLIVNKKINVPKEYYRNTRAMANSLYKNEKFFINNEWGTINQLEGRFAFINQLDKFNNSLEYNSSLRKNSIEYQKSLLSTQLKENSNHNMLLLLNAREKEYQKFLFYKYFYANQKPTIVTEGKTDIRYLKAALKSLYKDYPEMIEKKGTKYIFKVSFFKRSKRFRYFFNFSLDGADSMKNLHNFFSDNNNKLYPNYWQYFDALNSSSSVNPIFFIFDNELSNKNKPLRNFVNHVCSVEKENADAQLKLLKEKLNLQLKDNLYLLTNQLLDGFTENEMEDLFDAKTLKHIIKGKTFSKNGDNKDHYGKEIFSKYILDNYTKINFENFRLILDNMNEIIHDYSPN</sequence>
<accession>A0A1S7FVX7</accession>
<name>A0A1S7FVX7_9LIST</name>
<evidence type="ECO:0000256" key="7">
    <source>
        <dbReference type="ARBA" id="ARBA00023118"/>
    </source>
</evidence>
<keyword evidence="5" id="KW-0460">Magnesium</keyword>
<evidence type="ECO:0000256" key="1">
    <source>
        <dbReference type="ARBA" id="ARBA00012493"/>
    </source>
</evidence>
<dbReference type="AlphaFoldDB" id="A0A1S7FVX7"/>
<dbReference type="InterPro" id="IPR051083">
    <property type="entry name" value="GrpII_Intron_Splice-Mob/Def"/>
</dbReference>
<dbReference type="CDD" id="cd03487">
    <property type="entry name" value="RT_Bac_retron_II"/>
    <property type="match status" value="1"/>
</dbReference>
<dbReference type="SUPFAM" id="SSF56672">
    <property type="entry name" value="DNA/RNA polymerases"/>
    <property type="match status" value="1"/>
</dbReference>
<dbReference type="GO" id="GO:0046872">
    <property type="term" value="F:metal ion binding"/>
    <property type="evidence" value="ECO:0007669"/>
    <property type="project" value="UniProtKB-KW"/>
</dbReference>
<evidence type="ECO:0000313" key="12">
    <source>
        <dbReference type="Proteomes" id="UP000223060"/>
    </source>
</evidence>
<comment type="similarity">
    <text evidence="8">Belongs to the bacterial reverse transcriptase family.</text>
</comment>
<dbReference type="Pfam" id="PF00078">
    <property type="entry name" value="RVT_1"/>
    <property type="match status" value="1"/>
</dbReference>